<dbReference type="PANTHER" id="PTHR11533:SF297">
    <property type="entry name" value="AMINOPEPTIDASE N"/>
    <property type="match status" value="1"/>
</dbReference>
<evidence type="ECO:0000259" key="2">
    <source>
        <dbReference type="Pfam" id="PF01433"/>
    </source>
</evidence>
<feature type="compositionally biased region" description="Low complexity" evidence="1">
    <location>
        <begin position="289"/>
        <end position="306"/>
    </location>
</feature>
<evidence type="ECO:0000313" key="5">
    <source>
        <dbReference type="Proteomes" id="UP000614047"/>
    </source>
</evidence>
<dbReference type="Pfam" id="PF01433">
    <property type="entry name" value="Peptidase_M1"/>
    <property type="match status" value="1"/>
</dbReference>
<dbReference type="InterPro" id="IPR014782">
    <property type="entry name" value="Peptidase_M1_dom"/>
</dbReference>
<keyword evidence="5" id="KW-1185">Reference proteome</keyword>
<dbReference type="Proteomes" id="UP000614047">
    <property type="component" value="Unassembled WGS sequence"/>
</dbReference>
<organism evidence="4 5">
    <name type="scientific">Actinomadura viridis</name>
    <dbReference type="NCBI Taxonomy" id="58110"/>
    <lineage>
        <taxon>Bacteria</taxon>
        <taxon>Bacillati</taxon>
        <taxon>Actinomycetota</taxon>
        <taxon>Actinomycetes</taxon>
        <taxon>Streptosporangiales</taxon>
        <taxon>Thermomonosporaceae</taxon>
        <taxon>Actinomadura</taxon>
    </lineage>
</organism>
<dbReference type="Gene3D" id="2.60.40.1730">
    <property type="entry name" value="tricorn interacting facor f3 domain"/>
    <property type="match status" value="1"/>
</dbReference>
<dbReference type="CDD" id="cd09603">
    <property type="entry name" value="M1_APN_like"/>
    <property type="match status" value="1"/>
</dbReference>
<evidence type="ECO:0000259" key="3">
    <source>
        <dbReference type="Pfam" id="PF17900"/>
    </source>
</evidence>
<protein>
    <submittedName>
        <fullName evidence="4">Aminopeptidase N</fullName>
    </submittedName>
</protein>
<dbReference type="InterPro" id="IPR042097">
    <property type="entry name" value="Aminopeptidase_N-like_N_sf"/>
</dbReference>
<feature type="compositionally biased region" description="Pro residues" evidence="1">
    <location>
        <begin position="55"/>
        <end position="65"/>
    </location>
</feature>
<gene>
    <name evidence="4" type="ORF">IW256_001263</name>
</gene>
<dbReference type="Pfam" id="PF17900">
    <property type="entry name" value="Peptidase_M1_N"/>
    <property type="match status" value="1"/>
</dbReference>
<dbReference type="InterPro" id="IPR050344">
    <property type="entry name" value="Peptidase_M1_aminopeptidases"/>
</dbReference>
<feature type="domain" description="Peptidase M1 membrane alanine aminopeptidase" evidence="2">
    <location>
        <begin position="408"/>
        <end position="549"/>
    </location>
</feature>
<dbReference type="SUPFAM" id="SSF55486">
    <property type="entry name" value="Metalloproteases ('zincins'), catalytic domain"/>
    <property type="match status" value="1"/>
</dbReference>
<dbReference type="PANTHER" id="PTHR11533">
    <property type="entry name" value="PROTEASE M1 ZINC METALLOPROTEASE"/>
    <property type="match status" value="1"/>
</dbReference>
<dbReference type="Gene3D" id="1.10.390.10">
    <property type="entry name" value="Neutral Protease Domain 2"/>
    <property type="match status" value="1"/>
</dbReference>
<dbReference type="SUPFAM" id="SSF63737">
    <property type="entry name" value="Leukotriene A4 hydrolase N-terminal domain"/>
    <property type="match status" value="1"/>
</dbReference>
<dbReference type="RefSeq" id="WP_307828757.1">
    <property type="nucleotide sequence ID" value="NZ_JADOUA010000001.1"/>
</dbReference>
<evidence type="ECO:0000313" key="4">
    <source>
        <dbReference type="EMBL" id="MBG6087150.1"/>
    </source>
</evidence>
<sequence>MPGSLGTVHTAGSTPRHHRGARSLAHRGVAGLTAFAVAGALTACQVTIGDRSAEPPLPGSPPPNGPSGQDSVGDAYVPGNGNGGYDVQHYSLKLAITPGGRQELEGTADITAAATARLSRFNLDLTGLDVSDVRVDGAAAQRRHEGDELVVTPAKPLEKGTRFTVSVRYAGTPRPVADPILGRYGWIRTSDGVFVACQPSGAHTWFPSNDHPSDKATFDFQITVPPGLTAIANGEPSGPVTGGEGGAGAPGGDVPPGGDGGVPPGGPGQGPPEIPPTGAPPSMPEVVPAAAHGGTAAHARGKAGRTTTVWRVKQPMATYLATVNVGRFAVKTGKTPGGITNITAVDPTVNGTSLEAFHAKNAEITDEWVRLFGPYPFSSTGGLVDNASVGFALETQTRPVYGSFGAEQSIIAHELAHMWFGDSVSVTRWQDIWLNEGFATYAEWMWDEKSGGQSVKDHVDSVYQDSSNRELWDVPTGNPGRSQMFGRTVYDRGAVTLHALRTRVGDDKFFAILRTWVKEKRHSNATTPEFIAVAERVSGQQLDGFFRAWLYERGRPKL</sequence>
<keyword evidence="4" id="KW-0645">Protease</keyword>
<dbReference type="EMBL" id="JADOUA010000001">
    <property type="protein sequence ID" value="MBG6087150.1"/>
    <property type="molecule type" value="Genomic_DNA"/>
</dbReference>
<dbReference type="GO" id="GO:0008237">
    <property type="term" value="F:metallopeptidase activity"/>
    <property type="evidence" value="ECO:0007669"/>
    <property type="project" value="InterPro"/>
</dbReference>
<proteinExistence type="predicted"/>
<feature type="region of interest" description="Disordered" evidence="1">
    <location>
        <begin position="51"/>
        <end position="80"/>
    </location>
</feature>
<feature type="domain" description="Aminopeptidase N-like N-terminal" evidence="3">
    <location>
        <begin position="88"/>
        <end position="235"/>
    </location>
</feature>
<comment type="caution">
    <text evidence="4">The sequence shown here is derived from an EMBL/GenBank/DDBJ whole genome shotgun (WGS) entry which is preliminary data.</text>
</comment>
<dbReference type="AlphaFoldDB" id="A0A931DHR4"/>
<feature type="compositionally biased region" description="Pro residues" evidence="1">
    <location>
        <begin position="264"/>
        <end position="283"/>
    </location>
</feature>
<keyword evidence="4" id="KW-0031">Aminopeptidase</keyword>
<accession>A0A931DHR4</accession>
<feature type="region of interest" description="Disordered" evidence="1">
    <location>
        <begin position="227"/>
        <end position="306"/>
    </location>
</feature>
<name>A0A931DHR4_9ACTN</name>
<dbReference type="GO" id="GO:0004177">
    <property type="term" value="F:aminopeptidase activity"/>
    <property type="evidence" value="ECO:0007669"/>
    <property type="project" value="UniProtKB-KW"/>
</dbReference>
<keyword evidence="4" id="KW-0378">Hydrolase</keyword>
<dbReference type="GO" id="GO:0008270">
    <property type="term" value="F:zinc ion binding"/>
    <property type="evidence" value="ECO:0007669"/>
    <property type="project" value="InterPro"/>
</dbReference>
<evidence type="ECO:0000256" key="1">
    <source>
        <dbReference type="SAM" id="MobiDB-lite"/>
    </source>
</evidence>
<feature type="region of interest" description="Disordered" evidence="1">
    <location>
        <begin position="1"/>
        <end position="22"/>
    </location>
</feature>
<dbReference type="InterPro" id="IPR027268">
    <property type="entry name" value="Peptidase_M4/M1_CTD_sf"/>
</dbReference>
<dbReference type="InterPro" id="IPR045357">
    <property type="entry name" value="Aminopeptidase_N-like_N"/>
</dbReference>
<reference evidence="4" key="1">
    <citation type="submission" date="2020-11" db="EMBL/GenBank/DDBJ databases">
        <title>Sequencing the genomes of 1000 actinobacteria strains.</title>
        <authorList>
            <person name="Klenk H.-P."/>
        </authorList>
    </citation>
    <scope>NUCLEOTIDE SEQUENCE</scope>
    <source>
        <strain evidence="4">DSM 43175</strain>
    </source>
</reference>
<feature type="compositionally biased region" description="Gly residues" evidence="1">
    <location>
        <begin position="240"/>
        <end position="263"/>
    </location>
</feature>